<dbReference type="Proteomes" id="UP000077315">
    <property type="component" value="Unassembled WGS sequence"/>
</dbReference>
<dbReference type="InParanoid" id="A0A162N2R1"/>
<organism evidence="2 3">
    <name type="scientific">Phycomyces blakesleeanus (strain ATCC 8743b / DSM 1359 / FGSC 10004 / NBRC 33097 / NRRL 1555)</name>
    <dbReference type="NCBI Taxonomy" id="763407"/>
    <lineage>
        <taxon>Eukaryota</taxon>
        <taxon>Fungi</taxon>
        <taxon>Fungi incertae sedis</taxon>
        <taxon>Mucoromycota</taxon>
        <taxon>Mucoromycotina</taxon>
        <taxon>Mucoromycetes</taxon>
        <taxon>Mucorales</taxon>
        <taxon>Phycomycetaceae</taxon>
        <taxon>Phycomyces</taxon>
    </lineage>
</organism>
<proteinExistence type="predicted"/>
<dbReference type="EMBL" id="KV440997">
    <property type="protein sequence ID" value="OAD67888.1"/>
    <property type="molecule type" value="Genomic_DNA"/>
</dbReference>
<feature type="compositionally biased region" description="Basic and acidic residues" evidence="1">
    <location>
        <begin position="1"/>
        <end position="20"/>
    </location>
</feature>
<dbReference type="GeneID" id="28998017"/>
<accession>A0A162N2R1</accession>
<reference evidence="3" key="1">
    <citation type="submission" date="2015-06" db="EMBL/GenBank/DDBJ databases">
        <title>Expansion of signal transduction pathways in fungi by whole-genome duplication.</title>
        <authorList>
            <consortium name="DOE Joint Genome Institute"/>
            <person name="Corrochano L.M."/>
            <person name="Kuo A."/>
            <person name="Marcet-Houben M."/>
            <person name="Polaino S."/>
            <person name="Salamov A."/>
            <person name="Villalobos J.M."/>
            <person name="Alvarez M.I."/>
            <person name="Avalos J."/>
            <person name="Benito E.P."/>
            <person name="Benoit I."/>
            <person name="Burger G."/>
            <person name="Camino L.P."/>
            <person name="Canovas D."/>
            <person name="Cerda-Olmedo E."/>
            <person name="Cheng J.-F."/>
            <person name="Dominguez A."/>
            <person name="Elias M."/>
            <person name="Eslava A.P."/>
            <person name="Glaser F."/>
            <person name="Grimwood J."/>
            <person name="Gutierrez G."/>
            <person name="Heitman J."/>
            <person name="Henrissat B."/>
            <person name="Iturriaga E.A."/>
            <person name="Lang B.F."/>
            <person name="Lavin J.L."/>
            <person name="Lee S."/>
            <person name="Li W."/>
            <person name="Lindquist E."/>
            <person name="Lopez-Garcia S."/>
            <person name="Luque E.M."/>
            <person name="Marcos A.T."/>
            <person name="Martin J."/>
            <person name="McCluskey K."/>
            <person name="Medina H.R."/>
            <person name="Miralles-Duran A."/>
            <person name="Miyazaki A."/>
            <person name="Munoz-Torres E."/>
            <person name="Oguiza J.A."/>
            <person name="Ohm R."/>
            <person name="Olmedo M."/>
            <person name="Orejas M."/>
            <person name="Ortiz-Castellanos L."/>
            <person name="Pisabarro A.G."/>
            <person name="Rodriguez-Romero J."/>
            <person name="Ruiz-Herrera J."/>
            <person name="Ruiz-Vazquez R."/>
            <person name="Sanz C."/>
            <person name="Schackwitz W."/>
            <person name="Schmutz J."/>
            <person name="Shahriari M."/>
            <person name="Shelest E."/>
            <person name="Silva-Franco F."/>
            <person name="Soanes D."/>
            <person name="Syed K."/>
            <person name="Tagua V.G."/>
            <person name="Talbot N.J."/>
            <person name="Thon M."/>
            <person name="De vries R.P."/>
            <person name="Wiebenga A."/>
            <person name="Yadav J.S."/>
            <person name="Braun E.L."/>
            <person name="Baker S."/>
            <person name="Garre V."/>
            <person name="Horwitz B."/>
            <person name="Torres-Martinez S."/>
            <person name="Idnurm A."/>
            <person name="Herrera-Estrella A."/>
            <person name="Gabaldon T."/>
            <person name="Grigoriev I.V."/>
        </authorList>
    </citation>
    <scope>NUCLEOTIDE SEQUENCE [LARGE SCALE GENOMIC DNA]</scope>
    <source>
        <strain evidence="3">NRRL 1555(-)</strain>
    </source>
</reference>
<sequence>MSTKPVADKSTTDQDKKPENPSDIDEYPRQDQASEGSTTLVRECYIIHSNFCKQCGIDVFQFCHESWYYIKNGTCNVCISQITGFFSESPLSVLYNLSYR</sequence>
<evidence type="ECO:0000313" key="2">
    <source>
        <dbReference type="EMBL" id="OAD67888.1"/>
    </source>
</evidence>
<dbReference type="AlphaFoldDB" id="A0A162N2R1"/>
<name>A0A162N2R1_PHYB8</name>
<dbReference type="VEuPathDB" id="FungiDB:PHYBLDRAFT_173800"/>
<protein>
    <submittedName>
        <fullName evidence="2">Uncharacterized protein</fullName>
    </submittedName>
</protein>
<keyword evidence="3" id="KW-1185">Reference proteome</keyword>
<feature type="region of interest" description="Disordered" evidence="1">
    <location>
        <begin position="1"/>
        <end position="36"/>
    </location>
</feature>
<evidence type="ECO:0000313" key="3">
    <source>
        <dbReference type="Proteomes" id="UP000077315"/>
    </source>
</evidence>
<evidence type="ECO:0000256" key="1">
    <source>
        <dbReference type="SAM" id="MobiDB-lite"/>
    </source>
</evidence>
<gene>
    <name evidence="2" type="ORF">PHYBLDRAFT_173800</name>
</gene>
<dbReference type="RefSeq" id="XP_018285928.1">
    <property type="nucleotide sequence ID" value="XM_018437111.1"/>
</dbReference>